<proteinExistence type="predicted"/>
<dbReference type="Gene3D" id="3.40.220.10">
    <property type="entry name" value="Leucine Aminopeptidase, subunit E, domain 1"/>
    <property type="match status" value="1"/>
</dbReference>
<gene>
    <name evidence="2" type="ORF">JBS370_LOCUS31049</name>
    <name evidence="1" type="ORF">ZHD862_LOCUS9247</name>
</gene>
<reference evidence="2" key="1">
    <citation type="submission" date="2021-02" db="EMBL/GenBank/DDBJ databases">
        <authorList>
            <person name="Nowell W R."/>
        </authorList>
    </citation>
    <scope>NUCLEOTIDE SEQUENCE</scope>
</reference>
<dbReference type="PANTHER" id="PTHR35596:SF1">
    <property type="entry name" value="MICROBIAL-TYPE PARG CATALYTIC DOMAIN-CONTAINING PROTEIN"/>
    <property type="match status" value="1"/>
</dbReference>
<dbReference type="EMBL" id="CAJOBD010007459">
    <property type="protein sequence ID" value="CAF4087305.1"/>
    <property type="molecule type" value="Genomic_DNA"/>
</dbReference>
<accession>A0A819TZS3</accession>
<evidence type="ECO:0008006" key="4">
    <source>
        <dbReference type="Google" id="ProtNLM"/>
    </source>
</evidence>
<dbReference type="SUPFAM" id="SSF52949">
    <property type="entry name" value="Macro domain-like"/>
    <property type="match status" value="1"/>
</dbReference>
<dbReference type="Proteomes" id="UP000663864">
    <property type="component" value="Unassembled WGS sequence"/>
</dbReference>
<dbReference type="InterPro" id="IPR043472">
    <property type="entry name" value="Macro_dom-like"/>
</dbReference>
<sequence length="380" mass="43330">MYPMDEYGAIYTSGLTVFRQPENTGYEYMNKPLYGVCSLAMAAYRDPMLNGTMLAPKYAVGMRKKIENIFAIAYHHKHDCLVLSALGCGAFRNPPSYAAKLFHTVIEQYAGFFQSIIFAIIDDHNTGQQHNPQGNFKSFKEELDGLVVLPVTCFNQPNTMYGPYRVSPNGSIVKSICIRDLPPCRSGATCPDMYDINHAGQFSHPPLCIQSLMQQCTRKDDNVHMSSFIHRKPCKDGAQCKKIKGKHDEEFEHPPSCPESGNCQDTTVDHAKAYRHPKMCPNSRKCRQFQRHVKEHCDAYRHCIPICLHGGYCVNFHERKHIDEYQHPFPKPCSFTPYQCTLYEKFITAKNPSELTDDVHRCHNTNTTGIDSQPSRYPQE</sequence>
<evidence type="ECO:0000313" key="1">
    <source>
        <dbReference type="EMBL" id="CAF0936859.1"/>
    </source>
</evidence>
<dbReference type="Proteomes" id="UP000663836">
    <property type="component" value="Unassembled WGS sequence"/>
</dbReference>
<dbReference type="InterPro" id="IPR012664">
    <property type="entry name" value="CHP02452"/>
</dbReference>
<evidence type="ECO:0000313" key="3">
    <source>
        <dbReference type="Proteomes" id="UP000663836"/>
    </source>
</evidence>
<comment type="caution">
    <text evidence="2">The sequence shown here is derived from an EMBL/GenBank/DDBJ whole genome shotgun (WGS) entry which is preliminary data.</text>
</comment>
<dbReference type="NCBIfam" id="TIGR02452">
    <property type="entry name" value="TIGR02452 family protein"/>
    <property type="match status" value="1"/>
</dbReference>
<dbReference type="AlphaFoldDB" id="A0A819TZS3"/>
<dbReference type="EMBL" id="CAJNOT010000311">
    <property type="protein sequence ID" value="CAF0936859.1"/>
    <property type="molecule type" value="Genomic_DNA"/>
</dbReference>
<dbReference type="PANTHER" id="PTHR35596">
    <property type="entry name" value="DUF2263 DOMAIN-CONTAINING PROTEIN"/>
    <property type="match status" value="1"/>
</dbReference>
<protein>
    <recommendedName>
        <fullName evidence="4">Microbial-type PARG catalytic domain-containing protein</fullName>
    </recommendedName>
</protein>
<name>A0A819TZS3_9BILA</name>
<organism evidence="2 3">
    <name type="scientific">Rotaria sordida</name>
    <dbReference type="NCBI Taxonomy" id="392033"/>
    <lineage>
        <taxon>Eukaryota</taxon>
        <taxon>Metazoa</taxon>
        <taxon>Spiralia</taxon>
        <taxon>Gnathifera</taxon>
        <taxon>Rotifera</taxon>
        <taxon>Eurotatoria</taxon>
        <taxon>Bdelloidea</taxon>
        <taxon>Philodinida</taxon>
        <taxon>Philodinidae</taxon>
        <taxon>Rotaria</taxon>
    </lineage>
</organism>
<evidence type="ECO:0000313" key="2">
    <source>
        <dbReference type="EMBL" id="CAF4087305.1"/>
    </source>
</evidence>